<proteinExistence type="predicted"/>
<keyword evidence="1 3" id="KW-0597">Phosphoprotein</keyword>
<dbReference type="SUPFAM" id="SSF52172">
    <property type="entry name" value="CheY-like"/>
    <property type="match status" value="1"/>
</dbReference>
<evidence type="ECO:0000256" key="2">
    <source>
        <dbReference type="ARBA" id="ARBA00023125"/>
    </source>
</evidence>
<evidence type="ECO:0000313" key="7">
    <source>
        <dbReference type="Proteomes" id="UP001205601"/>
    </source>
</evidence>
<gene>
    <name evidence="6" type="ORF">N5I32_07085</name>
</gene>
<dbReference type="PROSITE" id="PS50110">
    <property type="entry name" value="RESPONSE_REGULATORY"/>
    <property type="match status" value="1"/>
</dbReference>
<dbReference type="Proteomes" id="UP001205601">
    <property type="component" value="Unassembled WGS sequence"/>
</dbReference>
<keyword evidence="2" id="KW-0238">DNA-binding</keyword>
<keyword evidence="7" id="KW-1185">Reference proteome</keyword>
<evidence type="ECO:0000256" key="1">
    <source>
        <dbReference type="ARBA" id="ARBA00022553"/>
    </source>
</evidence>
<dbReference type="InterPro" id="IPR016032">
    <property type="entry name" value="Sig_transdc_resp-reg_C-effctor"/>
</dbReference>
<dbReference type="InterPro" id="IPR000792">
    <property type="entry name" value="Tscrpt_reg_LuxR_C"/>
</dbReference>
<dbReference type="PANTHER" id="PTHR45566">
    <property type="entry name" value="HTH-TYPE TRANSCRIPTIONAL REGULATOR YHJB-RELATED"/>
    <property type="match status" value="1"/>
</dbReference>
<dbReference type="Gene3D" id="3.40.50.2300">
    <property type="match status" value="1"/>
</dbReference>
<evidence type="ECO:0000256" key="3">
    <source>
        <dbReference type="PROSITE-ProRule" id="PRU00169"/>
    </source>
</evidence>
<evidence type="ECO:0000259" key="4">
    <source>
        <dbReference type="PROSITE" id="PS50043"/>
    </source>
</evidence>
<dbReference type="PROSITE" id="PS00622">
    <property type="entry name" value="HTH_LUXR_1"/>
    <property type="match status" value="1"/>
</dbReference>
<dbReference type="SUPFAM" id="SSF46894">
    <property type="entry name" value="C-terminal effector domain of the bipartite response regulators"/>
    <property type="match status" value="1"/>
</dbReference>
<sequence length="202" mass="21486">MKILVADDHALVLETIVAYIASHDDMDVSSAADVDATLNGIVREGPFDCILLDYHMPGMNGLDGLSRVLRANTGGAVALMSGNATRETVERAIAAGASGFVPKTLGAKSLVQAIRFMAAGEIYAPFQFMRQGGDEAGGQFSARELSVLRGICEGKPNKIIAYELGVQEVTIKAHVKSICRKLDARNRTHAAMIARDRGIIAS</sequence>
<dbReference type="InterPro" id="IPR051015">
    <property type="entry name" value="EvgA-like"/>
</dbReference>
<protein>
    <submittedName>
        <fullName evidence="6">Response regulator transcription factor</fullName>
    </submittedName>
</protein>
<dbReference type="Pfam" id="PF00072">
    <property type="entry name" value="Response_reg"/>
    <property type="match status" value="1"/>
</dbReference>
<dbReference type="InterPro" id="IPR036388">
    <property type="entry name" value="WH-like_DNA-bd_sf"/>
</dbReference>
<evidence type="ECO:0000313" key="6">
    <source>
        <dbReference type="EMBL" id="MCT8329272.1"/>
    </source>
</evidence>
<dbReference type="SMART" id="SM00448">
    <property type="entry name" value="REC"/>
    <property type="match status" value="1"/>
</dbReference>
<dbReference type="PROSITE" id="PS50043">
    <property type="entry name" value="HTH_LUXR_2"/>
    <property type="match status" value="1"/>
</dbReference>
<feature type="modified residue" description="4-aspartylphosphate" evidence="3">
    <location>
        <position position="53"/>
    </location>
</feature>
<dbReference type="RefSeq" id="WP_261494688.1">
    <property type="nucleotide sequence ID" value="NZ_JAOCQF010000001.1"/>
</dbReference>
<feature type="domain" description="Response regulatory" evidence="5">
    <location>
        <begin position="2"/>
        <end position="118"/>
    </location>
</feature>
<dbReference type="InterPro" id="IPR058245">
    <property type="entry name" value="NreC/VraR/RcsB-like_REC"/>
</dbReference>
<dbReference type="InterPro" id="IPR011006">
    <property type="entry name" value="CheY-like_superfamily"/>
</dbReference>
<dbReference type="CDD" id="cd17535">
    <property type="entry name" value="REC_NarL-like"/>
    <property type="match status" value="1"/>
</dbReference>
<dbReference type="PRINTS" id="PR00038">
    <property type="entry name" value="HTHLUXR"/>
</dbReference>
<evidence type="ECO:0000259" key="5">
    <source>
        <dbReference type="PROSITE" id="PS50110"/>
    </source>
</evidence>
<dbReference type="SMART" id="SM00421">
    <property type="entry name" value="HTH_LUXR"/>
    <property type="match status" value="1"/>
</dbReference>
<dbReference type="PANTHER" id="PTHR45566:SF2">
    <property type="entry name" value="NARL SUBFAMILY"/>
    <property type="match status" value="1"/>
</dbReference>
<dbReference type="CDD" id="cd06170">
    <property type="entry name" value="LuxR_C_like"/>
    <property type="match status" value="1"/>
</dbReference>
<name>A0ABT2NK23_9RHOB</name>
<comment type="caution">
    <text evidence="6">The sequence shown here is derived from an EMBL/GenBank/DDBJ whole genome shotgun (WGS) entry which is preliminary data.</text>
</comment>
<dbReference type="EMBL" id="JAOCQF010000001">
    <property type="protein sequence ID" value="MCT8329272.1"/>
    <property type="molecule type" value="Genomic_DNA"/>
</dbReference>
<reference evidence="7" key="1">
    <citation type="submission" date="2023-07" db="EMBL/GenBank/DDBJ databases">
        <title>Defluviimonas sediminis sp. nov., isolated from mangrove sediment.</title>
        <authorList>
            <person name="Liu L."/>
            <person name="Li J."/>
            <person name="Huang Y."/>
            <person name="Pan J."/>
            <person name="Li M."/>
        </authorList>
    </citation>
    <scope>NUCLEOTIDE SEQUENCE [LARGE SCALE GENOMIC DNA]</scope>
    <source>
        <strain evidence="7">FT324</strain>
    </source>
</reference>
<feature type="domain" description="HTH luxR-type" evidence="4">
    <location>
        <begin position="133"/>
        <end position="198"/>
    </location>
</feature>
<dbReference type="Pfam" id="PF00196">
    <property type="entry name" value="GerE"/>
    <property type="match status" value="1"/>
</dbReference>
<accession>A0ABT2NK23</accession>
<organism evidence="6 7">
    <name type="scientific">Albidovulum sediminis</name>
    <dbReference type="NCBI Taxonomy" id="3066345"/>
    <lineage>
        <taxon>Bacteria</taxon>
        <taxon>Pseudomonadati</taxon>
        <taxon>Pseudomonadota</taxon>
        <taxon>Alphaproteobacteria</taxon>
        <taxon>Rhodobacterales</taxon>
        <taxon>Paracoccaceae</taxon>
        <taxon>Albidovulum</taxon>
    </lineage>
</organism>
<dbReference type="Gene3D" id="1.10.10.10">
    <property type="entry name" value="Winged helix-like DNA-binding domain superfamily/Winged helix DNA-binding domain"/>
    <property type="match status" value="1"/>
</dbReference>
<dbReference type="InterPro" id="IPR001789">
    <property type="entry name" value="Sig_transdc_resp-reg_receiver"/>
</dbReference>